<gene>
    <name evidence="1" type="ORF">WJU16_04155</name>
</gene>
<accession>A0ABZ2YRV3</accession>
<dbReference type="Proteomes" id="UP001485459">
    <property type="component" value="Chromosome"/>
</dbReference>
<organism evidence="1 2">
    <name type="scientific">Chitinophaga pollutisoli</name>
    <dbReference type="NCBI Taxonomy" id="3133966"/>
    <lineage>
        <taxon>Bacteria</taxon>
        <taxon>Pseudomonadati</taxon>
        <taxon>Bacteroidota</taxon>
        <taxon>Chitinophagia</taxon>
        <taxon>Chitinophagales</taxon>
        <taxon>Chitinophagaceae</taxon>
        <taxon>Chitinophaga</taxon>
    </lineage>
</organism>
<evidence type="ECO:0000313" key="2">
    <source>
        <dbReference type="Proteomes" id="UP001485459"/>
    </source>
</evidence>
<sequence length="138" mass="15257">MKHTILFSAAAILLAACNSGKTDALLKHKKWKVYDVTVPAGASYNHVQATQAKDLKDGYYSDAFYQFLDNNLFIATIAGVPDSGKYSLLSNGKIISVTGANGSRSSEHLVEVVKLNENEFDMKVNTGEYYFVLRTRKQ</sequence>
<reference evidence="2" key="1">
    <citation type="submission" date="2024-03" db="EMBL/GenBank/DDBJ databases">
        <title>Chitinophaga horti sp. nov., isolated from garden soil.</title>
        <authorList>
            <person name="Lee D.S."/>
            <person name="Han D.M."/>
            <person name="Baek J.H."/>
            <person name="Choi D.G."/>
            <person name="Jeon J.H."/>
            <person name="Jeon C.O."/>
        </authorList>
    </citation>
    <scope>NUCLEOTIDE SEQUENCE [LARGE SCALE GENOMIC DNA]</scope>
    <source>
        <strain evidence="2">GPA1</strain>
    </source>
</reference>
<keyword evidence="2" id="KW-1185">Reference proteome</keyword>
<dbReference type="EMBL" id="CP149822">
    <property type="protein sequence ID" value="WZN42228.1"/>
    <property type="molecule type" value="Genomic_DNA"/>
</dbReference>
<dbReference type="RefSeq" id="WP_341837063.1">
    <property type="nucleotide sequence ID" value="NZ_CP149822.1"/>
</dbReference>
<dbReference type="PROSITE" id="PS51257">
    <property type="entry name" value="PROKAR_LIPOPROTEIN"/>
    <property type="match status" value="1"/>
</dbReference>
<protein>
    <recommendedName>
        <fullName evidence="3">Lipocalin-like domain-containing protein</fullName>
    </recommendedName>
</protein>
<evidence type="ECO:0008006" key="3">
    <source>
        <dbReference type="Google" id="ProtNLM"/>
    </source>
</evidence>
<proteinExistence type="predicted"/>
<evidence type="ECO:0000313" key="1">
    <source>
        <dbReference type="EMBL" id="WZN42228.1"/>
    </source>
</evidence>
<name>A0ABZ2YRV3_9BACT</name>